<evidence type="ECO:0000256" key="4">
    <source>
        <dbReference type="ARBA" id="ARBA00023125"/>
    </source>
</evidence>
<dbReference type="Gene3D" id="1.10.10.10">
    <property type="entry name" value="Winged helix-like DNA-binding domain superfamily/Winged helix DNA-binding domain"/>
    <property type="match status" value="1"/>
</dbReference>
<dbReference type="Pfam" id="PF17936">
    <property type="entry name" value="Big_6"/>
    <property type="match status" value="1"/>
</dbReference>
<accession>A0ABS4WNI6</accession>
<sequence>MSAATPVDVRTRIDPDTSDDDLVRATRAGDSRAYGVLWDRHSPAALRAARSITSSIDPDDLVSEAFAKTFSAIRNGGGPTEAFRPYLFAAVRSAAATWGGKQKDLALDYIDELPVDDTEDSLDLLSDRALLTSAFKDLPERWRTLLWYLEVEGMKPREIAPLMGMTPNAVSVLATRAREGFKVAWLHAHIKEPGREAECRWTCERIVAQGRKRHVARADRARFESHLESCRRCTMASAEVAQASSKLRAVLLPAIIGGPAAAAYSAASPAPASAAVVAGAMPRGAMPWLVVGGTVVVVTVAAAIVAVAAQLAPSETPAADGAPALVVESPAPISTPVSQEAPVVPTVPVIPVAPPATDPDAQTLPESPAEPAPDSVVEPAPSPQIDEATTPLEPRSRPQVRPPAAPPVVEPIDEVPVTISWIIAPGSTDIPPITGSGTPGAQIAIIDEGGLVVATAIVDEAGTFSVVPDADALHQDMSVSVRHTAPVTGEVTVSDPIGPIGFDTPVLADHSNGFLARTDIDGDGEHDDLALVVQGIVGATVSVSLDGGAASTVLLSDASTVATLLDVRPGLHRVTVRYVDPVTGALGVAEVDRILVSP</sequence>
<dbReference type="Gene3D" id="2.60.40.10">
    <property type="entry name" value="Immunoglobulins"/>
    <property type="match status" value="1"/>
</dbReference>
<protein>
    <submittedName>
        <fullName evidence="10">RNA polymerase sigma factor (Sigma-70 family)</fullName>
    </submittedName>
</protein>
<evidence type="ECO:0000313" key="10">
    <source>
        <dbReference type="EMBL" id="MBP2377718.1"/>
    </source>
</evidence>
<keyword evidence="5" id="KW-0804">Transcription</keyword>
<dbReference type="RefSeq" id="WP_210097039.1">
    <property type="nucleotide sequence ID" value="NZ_BAAAIO010000001.1"/>
</dbReference>
<dbReference type="Gene3D" id="1.10.1740.10">
    <property type="match status" value="1"/>
</dbReference>
<dbReference type="PANTHER" id="PTHR43133:SF8">
    <property type="entry name" value="RNA POLYMERASE SIGMA FACTOR HI_1459-RELATED"/>
    <property type="match status" value="1"/>
</dbReference>
<dbReference type="InterPro" id="IPR039425">
    <property type="entry name" value="RNA_pol_sigma-70-like"/>
</dbReference>
<dbReference type="EMBL" id="JAGIOA010000001">
    <property type="protein sequence ID" value="MBP2377718.1"/>
    <property type="molecule type" value="Genomic_DNA"/>
</dbReference>
<dbReference type="InterPro" id="IPR013325">
    <property type="entry name" value="RNA_pol_sigma_r2"/>
</dbReference>
<feature type="domain" description="RNA polymerase sigma factor 70 region 4 type 2" evidence="8">
    <location>
        <begin position="131"/>
        <end position="179"/>
    </location>
</feature>
<keyword evidence="11" id="KW-1185">Reference proteome</keyword>
<dbReference type="InterPro" id="IPR013324">
    <property type="entry name" value="RNA_pol_sigma_r3/r4-like"/>
</dbReference>
<comment type="caution">
    <text evidence="10">The sequence shown here is derived from an EMBL/GenBank/DDBJ whole genome shotgun (WGS) entry which is preliminary data.</text>
</comment>
<evidence type="ECO:0000256" key="6">
    <source>
        <dbReference type="SAM" id="MobiDB-lite"/>
    </source>
</evidence>
<reference evidence="10 11" key="1">
    <citation type="submission" date="2021-03" db="EMBL/GenBank/DDBJ databases">
        <title>Sequencing the genomes of 1000 actinobacteria strains.</title>
        <authorList>
            <person name="Klenk H.-P."/>
        </authorList>
    </citation>
    <scope>NUCLEOTIDE SEQUENCE [LARGE SCALE GENOMIC DNA]</scope>
    <source>
        <strain evidence="10 11">DSM 13468</strain>
    </source>
</reference>
<evidence type="ECO:0000256" key="3">
    <source>
        <dbReference type="ARBA" id="ARBA00023082"/>
    </source>
</evidence>
<keyword evidence="3" id="KW-0731">Sigma factor</keyword>
<dbReference type="PANTHER" id="PTHR43133">
    <property type="entry name" value="RNA POLYMERASE ECF-TYPE SIGMA FACTO"/>
    <property type="match status" value="1"/>
</dbReference>
<keyword evidence="4" id="KW-0238">DNA-binding</keyword>
<organism evidence="10 11">
    <name type="scientific">Microbacterium phyllosphaerae</name>
    <dbReference type="NCBI Taxonomy" id="124798"/>
    <lineage>
        <taxon>Bacteria</taxon>
        <taxon>Bacillati</taxon>
        <taxon>Actinomycetota</taxon>
        <taxon>Actinomycetes</taxon>
        <taxon>Micrococcales</taxon>
        <taxon>Microbacteriaceae</taxon>
        <taxon>Microbacterium</taxon>
    </lineage>
</organism>
<evidence type="ECO:0000313" key="11">
    <source>
        <dbReference type="Proteomes" id="UP000703720"/>
    </source>
</evidence>
<gene>
    <name evidence="10" type="ORF">JOF42_001213</name>
</gene>
<feature type="domain" description="Bacterial Ig" evidence="9">
    <location>
        <begin position="433"/>
        <end position="481"/>
    </location>
</feature>
<dbReference type="InterPro" id="IPR041498">
    <property type="entry name" value="Big_6"/>
</dbReference>
<dbReference type="InterPro" id="IPR013249">
    <property type="entry name" value="RNA_pol_sigma70_r4_t2"/>
</dbReference>
<dbReference type="InterPro" id="IPR013783">
    <property type="entry name" value="Ig-like_fold"/>
</dbReference>
<keyword evidence="2" id="KW-0805">Transcription regulation</keyword>
<dbReference type="Proteomes" id="UP000703720">
    <property type="component" value="Unassembled WGS sequence"/>
</dbReference>
<proteinExistence type="inferred from homology"/>
<evidence type="ECO:0000259" key="9">
    <source>
        <dbReference type="Pfam" id="PF17936"/>
    </source>
</evidence>
<evidence type="ECO:0000256" key="2">
    <source>
        <dbReference type="ARBA" id="ARBA00023015"/>
    </source>
</evidence>
<feature type="region of interest" description="Disordered" evidence="6">
    <location>
        <begin position="349"/>
        <end position="409"/>
    </location>
</feature>
<dbReference type="NCBIfam" id="TIGR02937">
    <property type="entry name" value="sigma70-ECF"/>
    <property type="match status" value="1"/>
</dbReference>
<dbReference type="InterPro" id="IPR036388">
    <property type="entry name" value="WH-like_DNA-bd_sf"/>
</dbReference>
<keyword evidence="7" id="KW-0812">Transmembrane</keyword>
<comment type="similarity">
    <text evidence="1">Belongs to the sigma-70 factor family. ECF subfamily.</text>
</comment>
<name>A0ABS4WNI6_9MICO</name>
<evidence type="ECO:0000256" key="1">
    <source>
        <dbReference type="ARBA" id="ARBA00010641"/>
    </source>
</evidence>
<dbReference type="SUPFAM" id="SSF88659">
    <property type="entry name" value="Sigma3 and sigma4 domains of RNA polymerase sigma factors"/>
    <property type="match status" value="1"/>
</dbReference>
<evidence type="ECO:0000259" key="8">
    <source>
        <dbReference type="Pfam" id="PF08281"/>
    </source>
</evidence>
<keyword evidence="7" id="KW-0472">Membrane</keyword>
<feature type="compositionally biased region" description="Pro residues" evidence="6">
    <location>
        <begin position="400"/>
        <end position="409"/>
    </location>
</feature>
<dbReference type="SUPFAM" id="SSF88946">
    <property type="entry name" value="Sigma2 domain of RNA polymerase sigma factors"/>
    <property type="match status" value="1"/>
</dbReference>
<dbReference type="Pfam" id="PF08281">
    <property type="entry name" value="Sigma70_r4_2"/>
    <property type="match status" value="1"/>
</dbReference>
<feature type="transmembrane region" description="Helical" evidence="7">
    <location>
        <begin position="288"/>
        <end position="309"/>
    </location>
</feature>
<dbReference type="InterPro" id="IPR014284">
    <property type="entry name" value="RNA_pol_sigma-70_dom"/>
</dbReference>
<evidence type="ECO:0000256" key="7">
    <source>
        <dbReference type="SAM" id="Phobius"/>
    </source>
</evidence>
<evidence type="ECO:0000256" key="5">
    <source>
        <dbReference type="ARBA" id="ARBA00023163"/>
    </source>
</evidence>
<keyword evidence="7" id="KW-1133">Transmembrane helix</keyword>